<dbReference type="EMBL" id="JACASF010000001">
    <property type="protein sequence ID" value="KAF6500855.1"/>
    <property type="molecule type" value="Genomic_DNA"/>
</dbReference>
<evidence type="ECO:0000313" key="1">
    <source>
        <dbReference type="EMBL" id="KAF6500855.1"/>
    </source>
</evidence>
<dbReference type="AlphaFoldDB" id="A0A7J8JX05"/>
<reference evidence="1 2" key="1">
    <citation type="journal article" date="2020" name="Nature">
        <title>Six reference-quality genomes reveal evolution of bat adaptations.</title>
        <authorList>
            <person name="Jebb D."/>
            <person name="Huang Z."/>
            <person name="Pippel M."/>
            <person name="Hughes G.M."/>
            <person name="Lavrichenko K."/>
            <person name="Devanna P."/>
            <person name="Winkler S."/>
            <person name="Jermiin L.S."/>
            <person name="Skirmuntt E.C."/>
            <person name="Katzourakis A."/>
            <person name="Burkitt-Gray L."/>
            <person name="Ray D.A."/>
            <person name="Sullivan K.A.M."/>
            <person name="Roscito J.G."/>
            <person name="Kirilenko B.M."/>
            <person name="Davalos L.M."/>
            <person name="Corthals A.P."/>
            <person name="Power M.L."/>
            <person name="Jones G."/>
            <person name="Ransome R.D."/>
            <person name="Dechmann D.K.N."/>
            <person name="Locatelli A.G."/>
            <person name="Puechmaille S.J."/>
            <person name="Fedrigo O."/>
            <person name="Jarvis E.D."/>
            <person name="Hiller M."/>
            <person name="Vernes S.C."/>
            <person name="Myers E.W."/>
            <person name="Teeling E.C."/>
        </authorList>
    </citation>
    <scope>NUCLEOTIDE SEQUENCE [LARGE SCALE GENOMIC DNA]</scope>
    <source>
        <strain evidence="1">MMolMol1</strain>
        <tissue evidence="1">Muscle</tissue>
    </source>
</reference>
<keyword evidence="2" id="KW-1185">Reference proteome</keyword>
<organism evidence="1 2">
    <name type="scientific">Molossus molossus</name>
    <name type="common">Pallas' mastiff bat</name>
    <name type="synonym">Vespertilio molossus</name>
    <dbReference type="NCBI Taxonomy" id="27622"/>
    <lineage>
        <taxon>Eukaryota</taxon>
        <taxon>Metazoa</taxon>
        <taxon>Chordata</taxon>
        <taxon>Craniata</taxon>
        <taxon>Vertebrata</taxon>
        <taxon>Euteleostomi</taxon>
        <taxon>Mammalia</taxon>
        <taxon>Eutheria</taxon>
        <taxon>Laurasiatheria</taxon>
        <taxon>Chiroptera</taxon>
        <taxon>Yangochiroptera</taxon>
        <taxon>Molossidae</taxon>
        <taxon>Molossus</taxon>
    </lineage>
</organism>
<dbReference type="InParanoid" id="A0A7J8JX05"/>
<name>A0A7J8JX05_MOLMO</name>
<dbReference type="Proteomes" id="UP000550707">
    <property type="component" value="Unassembled WGS sequence"/>
</dbReference>
<accession>A0A7J8JX05</accession>
<proteinExistence type="predicted"/>
<gene>
    <name evidence="1" type="ORF">HJG59_007890</name>
</gene>
<comment type="caution">
    <text evidence="1">The sequence shown here is derived from an EMBL/GenBank/DDBJ whole genome shotgun (WGS) entry which is preliminary data.</text>
</comment>
<protein>
    <submittedName>
        <fullName evidence="1">Uncharacterized protein</fullName>
    </submittedName>
</protein>
<sequence>MKTHLGQGPEREKPGILPSMSHPLWILSNHRAIVHCLRLSRVRKLLHFRKRYRENILCGCHSMYSSSLQLNTLHLGSQPPSLLHSCACLCSDDTTRPGSLSGFPTLCVGLCIPSVCSWKL</sequence>
<evidence type="ECO:0000313" key="2">
    <source>
        <dbReference type="Proteomes" id="UP000550707"/>
    </source>
</evidence>